<proteinExistence type="predicted"/>
<dbReference type="Proteomes" id="UP000321083">
    <property type="component" value="Unassembled WGS sequence"/>
</dbReference>
<gene>
    <name evidence="1" type="ORF">E3A20_20700</name>
</gene>
<dbReference type="AlphaFoldDB" id="A0A5C6M3W4"/>
<protein>
    <submittedName>
        <fullName evidence="1">Uncharacterized protein</fullName>
    </submittedName>
</protein>
<accession>A0A5C6M3W4</accession>
<keyword evidence="2" id="KW-1185">Reference proteome</keyword>
<organism evidence="1 2">
    <name type="scientific">Planctomyces bekefii</name>
    <dbReference type="NCBI Taxonomy" id="1653850"/>
    <lineage>
        <taxon>Bacteria</taxon>
        <taxon>Pseudomonadati</taxon>
        <taxon>Planctomycetota</taxon>
        <taxon>Planctomycetia</taxon>
        <taxon>Planctomycetales</taxon>
        <taxon>Planctomycetaceae</taxon>
        <taxon>Planctomyces</taxon>
    </lineage>
</organism>
<sequence>MSSPDFYLNATKQAILVTYCNEFYGRVPSDQFVDTLNRVFSLKQKAFKNIATYVQREVEVRGKPLDQTLVNISFFANILVEYIDRDGNQPIKKS</sequence>
<reference evidence="1 2" key="2">
    <citation type="submission" date="2019-08" db="EMBL/GenBank/DDBJ databases">
        <authorList>
            <person name="Henke P."/>
        </authorList>
    </citation>
    <scope>NUCLEOTIDE SEQUENCE [LARGE SCALE GENOMIC DNA]</scope>
    <source>
        <strain evidence="1">Phe10_nw2017</strain>
    </source>
</reference>
<evidence type="ECO:0000313" key="2">
    <source>
        <dbReference type="Proteomes" id="UP000321083"/>
    </source>
</evidence>
<name>A0A5C6M3W4_9PLAN</name>
<dbReference type="EMBL" id="SRHE01000499">
    <property type="protein sequence ID" value="TWW08799.1"/>
    <property type="molecule type" value="Genomic_DNA"/>
</dbReference>
<reference evidence="1 2" key="1">
    <citation type="submission" date="2019-08" db="EMBL/GenBank/DDBJ databases">
        <title>100 year-old enigma solved: identification of Planctomyces bekefii, the type genus and species of the phylum Planctomycetes.</title>
        <authorList>
            <person name="Svetlana D.N."/>
            <person name="Overmann J."/>
        </authorList>
    </citation>
    <scope>NUCLEOTIDE SEQUENCE [LARGE SCALE GENOMIC DNA]</scope>
    <source>
        <strain evidence="1">Phe10_nw2017</strain>
    </source>
</reference>
<evidence type="ECO:0000313" key="1">
    <source>
        <dbReference type="EMBL" id="TWW08799.1"/>
    </source>
</evidence>
<comment type="caution">
    <text evidence="1">The sequence shown here is derived from an EMBL/GenBank/DDBJ whole genome shotgun (WGS) entry which is preliminary data.</text>
</comment>